<gene>
    <name evidence="1" type="ORF">IE992_12960</name>
</gene>
<dbReference type="Proteomes" id="UP000609027">
    <property type="component" value="Unassembled WGS sequence"/>
</dbReference>
<proteinExistence type="predicted"/>
<protein>
    <submittedName>
        <fullName evidence="1">Uncharacterized protein</fullName>
    </submittedName>
</protein>
<organism evidence="1 2">
    <name type="scientific">Klebsiella pneumoniae</name>
    <dbReference type="NCBI Taxonomy" id="573"/>
    <lineage>
        <taxon>Bacteria</taxon>
        <taxon>Pseudomonadati</taxon>
        <taxon>Pseudomonadota</taxon>
        <taxon>Gammaproteobacteria</taxon>
        <taxon>Enterobacterales</taxon>
        <taxon>Enterobacteriaceae</taxon>
        <taxon>Klebsiella/Raoultella group</taxon>
        <taxon>Klebsiella</taxon>
        <taxon>Klebsiella pneumoniae complex</taxon>
    </lineage>
</organism>
<evidence type="ECO:0000313" key="2">
    <source>
        <dbReference type="Proteomes" id="UP000609027"/>
    </source>
</evidence>
<reference evidence="1" key="1">
    <citation type="submission" date="2020-07" db="EMBL/GenBank/DDBJ databases">
        <title>Clinical and genomic characterization of carbapenemase-producing Enterobacterales causing secondary infections during the COVID-19 crisis at a New York City hospital.</title>
        <authorList>
            <person name="Gomez-Simmonds A."/>
            <person name="Annavajhala M.K."/>
            <person name="Uhlemann A.-C."/>
        </authorList>
    </citation>
    <scope>NUCLEOTIDE SEQUENCE</scope>
    <source>
        <strain evidence="1">NK1607</strain>
    </source>
</reference>
<name>A0A927E0L5_KLEPN</name>
<accession>A0A927E0L5</accession>
<evidence type="ECO:0000313" key="1">
    <source>
        <dbReference type="EMBL" id="MBD3721159.1"/>
    </source>
</evidence>
<dbReference type="AlphaFoldDB" id="A0A927E0L5"/>
<comment type="caution">
    <text evidence="1">The sequence shown here is derived from an EMBL/GenBank/DDBJ whole genome shotgun (WGS) entry which is preliminary data.</text>
</comment>
<dbReference type="EMBL" id="JACXTJ010000001">
    <property type="protein sequence ID" value="MBD3721159.1"/>
    <property type="molecule type" value="Genomic_DNA"/>
</dbReference>
<sequence length="105" mass="12301">MRKGNEFRAQSIFTKTENIKFLSARKDIYFHKVIGNITVNSYLRFILSEDLRPIMLGIFLMELLNGLSNKPDLAQKKGYKSTNKEKPGMIHQHIRLMNRLTCRTK</sequence>